<protein>
    <submittedName>
        <fullName evidence="1">Uncharacterized protein</fullName>
    </submittedName>
</protein>
<dbReference type="Proteomes" id="UP001057402">
    <property type="component" value="Chromosome 6"/>
</dbReference>
<organism evidence="1 2">
    <name type="scientific">Melastoma candidum</name>
    <dbReference type="NCBI Taxonomy" id="119954"/>
    <lineage>
        <taxon>Eukaryota</taxon>
        <taxon>Viridiplantae</taxon>
        <taxon>Streptophyta</taxon>
        <taxon>Embryophyta</taxon>
        <taxon>Tracheophyta</taxon>
        <taxon>Spermatophyta</taxon>
        <taxon>Magnoliopsida</taxon>
        <taxon>eudicotyledons</taxon>
        <taxon>Gunneridae</taxon>
        <taxon>Pentapetalae</taxon>
        <taxon>rosids</taxon>
        <taxon>malvids</taxon>
        <taxon>Myrtales</taxon>
        <taxon>Melastomataceae</taxon>
        <taxon>Melastomatoideae</taxon>
        <taxon>Melastomateae</taxon>
        <taxon>Melastoma</taxon>
    </lineage>
</organism>
<gene>
    <name evidence="1" type="ORF">MLD38_021330</name>
</gene>
<name>A0ACB9QHL0_9MYRT</name>
<evidence type="ECO:0000313" key="2">
    <source>
        <dbReference type="Proteomes" id="UP001057402"/>
    </source>
</evidence>
<dbReference type="EMBL" id="CM042885">
    <property type="protein sequence ID" value="KAI4365337.1"/>
    <property type="molecule type" value="Genomic_DNA"/>
</dbReference>
<sequence length="265" mass="29006">MADFSSLSDTDESAVDDLISQAEDLVALDHLSSLNLSSSHSSILPYHLESCFQNLKSFPPRMPPLPAPTSLGDRGLDRGEFCSKSELGEMSQCGTGCEQQLSELHEGKRECPKSELEKMGKPKGGRDCYSGSDSSGSRWEDAVFTPLKTNPVAEKGNPSAKLKRATLSGGLGFNSGLGRGSDFLPSPPRKGGCFWCLLNKSQTKNKDSDLDMAWGKHEMLPSDLCSFSAKEQRRVLKKAMKEQERLSKEAEKIVRIAKQASERML</sequence>
<evidence type="ECO:0000313" key="1">
    <source>
        <dbReference type="EMBL" id="KAI4365337.1"/>
    </source>
</evidence>
<reference evidence="2" key="1">
    <citation type="journal article" date="2023" name="Front. Plant Sci.">
        <title>Chromosomal-level genome assembly of Melastoma candidum provides insights into trichome evolution.</title>
        <authorList>
            <person name="Zhong Y."/>
            <person name="Wu W."/>
            <person name="Sun C."/>
            <person name="Zou P."/>
            <person name="Liu Y."/>
            <person name="Dai S."/>
            <person name="Zhou R."/>
        </authorList>
    </citation>
    <scope>NUCLEOTIDE SEQUENCE [LARGE SCALE GENOMIC DNA]</scope>
</reference>
<comment type="caution">
    <text evidence="1">The sequence shown here is derived from an EMBL/GenBank/DDBJ whole genome shotgun (WGS) entry which is preliminary data.</text>
</comment>
<accession>A0ACB9QHL0</accession>
<keyword evidence="2" id="KW-1185">Reference proteome</keyword>
<proteinExistence type="predicted"/>